<feature type="compositionally biased region" description="Low complexity" evidence="1">
    <location>
        <begin position="149"/>
        <end position="162"/>
    </location>
</feature>
<organism evidence="2 3">
    <name type="scientific">Amazona aestiva</name>
    <name type="common">Blue-fronted Amazon parrot</name>
    <dbReference type="NCBI Taxonomy" id="12930"/>
    <lineage>
        <taxon>Eukaryota</taxon>
        <taxon>Metazoa</taxon>
        <taxon>Chordata</taxon>
        <taxon>Craniata</taxon>
        <taxon>Vertebrata</taxon>
        <taxon>Euteleostomi</taxon>
        <taxon>Archelosauria</taxon>
        <taxon>Archosauria</taxon>
        <taxon>Dinosauria</taxon>
        <taxon>Saurischia</taxon>
        <taxon>Theropoda</taxon>
        <taxon>Coelurosauria</taxon>
        <taxon>Aves</taxon>
        <taxon>Neognathae</taxon>
        <taxon>Neoaves</taxon>
        <taxon>Telluraves</taxon>
        <taxon>Australaves</taxon>
        <taxon>Psittaciformes</taxon>
        <taxon>Psittacidae</taxon>
        <taxon>Amazona</taxon>
    </lineage>
</organism>
<feature type="compositionally biased region" description="Basic and acidic residues" evidence="1">
    <location>
        <begin position="45"/>
        <end position="76"/>
    </location>
</feature>
<accession>A0A0Q3PKT6</accession>
<reference evidence="2 3" key="1">
    <citation type="submission" date="2015-10" db="EMBL/GenBank/DDBJ databases">
        <authorList>
            <person name="Gilbert D.G."/>
        </authorList>
    </citation>
    <scope>NUCLEOTIDE SEQUENCE [LARGE SCALE GENOMIC DNA]</scope>
    <source>
        <strain evidence="2">FVVF132</strain>
    </source>
</reference>
<gene>
    <name evidence="2" type="ORF">AAES_79322</name>
</gene>
<protein>
    <submittedName>
        <fullName evidence="2">Matrix-remodeling-associated protein 7</fullName>
    </submittedName>
</protein>
<feature type="compositionally biased region" description="Basic and acidic residues" evidence="1">
    <location>
        <begin position="107"/>
        <end position="120"/>
    </location>
</feature>
<feature type="compositionally biased region" description="Low complexity" evidence="1">
    <location>
        <begin position="86"/>
        <end position="100"/>
    </location>
</feature>
<proteinExistence type="predicted"/>
<dbReference type="OrthoDB" id="5983600at2759"/>
<keyword evidence="3" id="KW-1185">Reference proteome</keyword>
<sequence length="162" mass="17650">MVVAVDFYLSSRLLFTILALVLAFVFMRLWGAEGEQPWELLMAKPARENGPRDQEARKEQLPVEEVGAAKEGKKVAAEQLGEMAEEPSPAAEPSPVVAESIPQQPPAEHHKPEPQEDAGDHATLPSKADEEDLDSDKEEAGGERAGKHSSYTSPSDKYSSDI</sequence>
<evidence type="ECO:0000313" key="2">
    <source>
        <dbReference type="EMBL" id="KQK81603.1"/>
    </source>
</evidence>
<comment type="caution">
    <text evidence="2">The sequence shown here is derived from an EMBL/GenBank/DDBJ whole genome shotgun (WGS) entry which is preliminary data.</text>
</comment>
<dbReference type="EMBL" id="LMAW01002281">
    <property type="protein sequence ID" value="KQK81603.1"/>
    <property type="molecule type" value="Genomic_DNA"/>
</dbReference>
<evidence type="ECO:0000313" key="3">
    <source>
        <dbReference type="Proteomes" id="UP000051836"/>
    </source>
</evidence>
<name>A0A0Q3PKT6_AMAAE</name>
<dbReference type="AlphaFoldDB" id="A0A0Q3PKT6"/>
<dbReference type="Proteomes" id="UP000051836">
    <property type="component" value="Unassembled WGS sequence"/>
</dbReference>
<feature type="region of interest" description="Disordered" evidence="1">
    <location>
        <begin position="45"/>
        <end position="162"/>
    </location>
</feature>
<evidence type="ECO:0000256" key="1">
    <source>
        <dbReference type="SAM" id="MobiDB-lite"/>
    </source>
</evidence>